<evidence type="ECO:0000313" key="5">
    <source>
        <dbReference type="Proteomes" id="UP000679341"/>
    </source>
</evidence>
<dbReference type="SUPFAM" id="SSF53756">
    <property type="entry name" value="UDP-Glycosyltransferase/glycogen phosphorylase"/>
    <property type="match status" value="1"/>
</dbReference>
<name>A0A8T8LJA8_9EURY</name>
<evidence type="ECO:0000313" key="4">
    <source>
        <dbReference type="EMBL" id="QUO46920.1"/>
    </source>
</evidence>
<evidence type="ECO:0000259" key="3">
    <source>
        <dbReference type="Pfam" id="PF13439"/>
    </source>
</evidence>
<accession>A0A8T8LJA8</accession>
<dbReference type="AlphaFoldDB" id="A0A8T8LJA8"/>
<dbReference type="Proteomes" id="UP000679341">
    <property type="component" value="Chromosome"/>
</dbReference>
<feature type="domain" description="Glycosyl transferase family 1" evidence="2">
    <location>
        <begin position="189"/>
        <end position="332"/>
    </location>
</feature>
<dbReference type="InterPro" id="IPR001296">
    <property type="entry name" value="Glyco_trans_1"/>
</dbReference>
<dbReference type="Pfam" id="PF00534">
    <property type="entry name" value="Glycos_transf_1"/>
    <property type="match status" value="1"/>
</dbReference>
<proteinExistence type="predicted"/>
<organism evidence="4 5">
    <name type="scientific">Halorubrum ruber</name>
    <dbReference type="NCBI Taxonomy" id="2982524"/>
    <lineage>
        <taxon>Archaea</taxon>
        <taxon>Methanobacteriati</taxon>
        <taxon>Methanobacteriota</taxon>
        <taxon>Stenosarchaea group</taxon>
        <taxon>Halobacteria</taxon>
        <taxon>Halobacteriales</taxon>
        <taxon>Haloferacaceae</taxon>
        <taxon>Halorubrum</taxon>
    </lineage>
</organism>
<protein>
    <submittedName>
        <fullName evidence="4">Glycosyltransferase family 4 protein</fullName>
    </submittedName>
</protein>
<dbReference type="Gene3D" id="3.40.50.2000">
    <property type="entry name" value="Glycogen Phosphorylase B"/>
    <property type="match status" value="2"/>
</dbReference>
<dbReference type="PANTHER" id="PTHR46401:SF2">
    <property type="entry name" value="GLYCOSYLTRANSFERASE WBBK-RELATED"/>
    <property type="match status" value="1"/>
</dbReference>
<dbReference type="GO" id="GO:0016757">
    <property type="term" value="F:glycosyltransferase activity"/>
    <property type="evidence" value="ECO:0007669"/>
    <property type="project" value="InterPro"/>
</dbReference>
<dbReference type="EMBL" id="CP073695">
    <property type="protein sequence ID" value="QUO46920.1"/>
    <property type="molecule type" value="Genomic_DNA"/>
</dbReference>
<sequence>MSHGSLPQSKNMDVLLFGKNHGQHGPTRVTRGIGSALQKMGHSVRLITYGDRSDSPHPDIEIDSHPLPEQSILSWWNLYKNVKNEVCSSEYDVFHALERYPFRSDVRTVQWTSDSYIVWRRSPESSLHARSLAGDIILNWMSRRGAKMAKSIIASSPETEDQMRSLWHLPPEKIVPLGIESAFRSPPSPVKNKVEILFVGRFEQRKGYDRILPHLNPDNPEYNINIVGGVKSETYAESLLGQKWENHYLGYLNDRELERKYQSTDIVIIPSYLENFSMVALEAIAKGCIVIITRDCGFAQFKWANPDNGIYVADSGSEIVEWINKILKNRNDIQNKKASAFKLSERLTWDNVAKEYTKVYESLTSGDES</sequence>
<keyword evidence="1" id="KW-0808">Transferase</keyword>
<evidence type="ECO:0000259" key="2">
    <source>
        <dbReference type="Pfam" id="PF00534"/>
    </source>
</evidence>
<dbReference type="Pfam" id="PF13439">
    <property type="entry name" value="Glyco_transf_4"/>
    <property type="match status" value="1"/>
</dbReference>
<dbReference type="KEGG" id="hss:J7656_09920"/>
<feature type="domain" description="Glycosyltransferase subfamily 4-like N-terminal" evidence="3">
    <location>
        <begin position="25"/>
        <end position="175"/>
    </location>
</feature>
<evidence type="ECO:0000256" key="1">
    <source>
        <dbReference type="ARBA" id="ARBA00022679"/>
    </source>
</evidence>
<gene>
    <name evidence="4" type="ORF">J7656_09920</name>
</gene>
<reference evidence="4 5" key="1">
    <citation type="submission" date="2021-03" db="EMBL/GenBank/DDBJ databases">
        <title>Halorubrum sodomense MBLA0099, Whole genome shotgun sequencing.</title>
        <authorList>
            <person name="Seo M.-J."/>
            <person name="Cho E.-S."/>
            <person name="Hwang C.Y."/>
        </authorList>
    </citation>
    <scope>NUCLEOTIDE SEQUENCE [LARGE SCALE GENOMIC DNA]</scope>
    <source>
        <strain evidence="4 5">MBLA0099</strain>
    </source>
</reference>
<dbReference type="OrthoDB" id="132546at2157"/>
<keyword evidence="5" id="KW-1185">Reference proteome</keyword>
<dbReference type="CDD" id="cd03801">
    <property type="entry name" value="GT4_PimA-like"/>
    <property type="match status" value="1"/>
</dbReference>
<dbReference type="PANTHER" id="PTHR46401">
    <property type="entry name" value="GLYCOSYLTRANSFERASE WBBK-RELATED"/>
    <property type="match status" value="1"/>
</dbReference>
<dbReference type="InterPro" id="IPR028098">
    <property type="entry name" value="Glyco_trans_4-like_N"/>
</dbReference>